<accession>A0A2P5BRJ2</accession>
<proteinExistence type="predicted"/>
<keyword evidence="2" id="KW-1185">Reference proteome</keyword>
<name>A0A2P5BRJ2_PARAD</name>
<comment type="caution">
    <text evidence="1">The sequence shown here is derived from an EMBL/GenBank/DDBJ whole genome shotgun (WGS) entry which is preliminary data.</text>
</comment>
<dbReference type="Proteomes" id="UP000237105">
    <property type="component" value="Unassembled WGS sequence"/>
</dbReference>
<gene>
    <name evidence="1" type="ORF">PanWU01x14_216620</name>
</gene>
<evidence type="ECO:0000313" key="1">
    <source>
        <dbReference type="EMBL" id="PON51418.1"/>
    </source>
</evidence>
<reference evidence="2" key="1">
    <citation type="submission" date="2016-06" db="EMBL/GenBank/DDBJ databases">
        <title>Parallel loss of symbiosis genes in relatives of nitrogen-fixing non-legume Parasponia.</title>
        <authorList>
            <person name="Van Velzen R."/>
            <person name="Holmer R."/>
            <person name="Bu F."/>
            <person name="Rutten L."/>
            <person name="Van Zeijl A."/>
            <person name="Liu W."/>
            <person name="Santuari L."/>
            <person name="Cao Q."/>
            <person name="Sharma T."/>
            <person name="Shen D."/>
            <person name="Roswanjaya Y."/>
            <person name="Wardhani T."/>
            <person name="Kalhor M.S."/>
            <person name="Jansen J."/>
            <person name="Van den Hoogen J."/>
            <person name="Gungor B."/>
            <person name="Hartog M."/>
            <person name="Hontelez J."/>
            <person name="Verver J."/>
            <person name="Yang W.-C."/>
            <person name="Schijlen E."/>
            <person name="Repin R."/>
            <person name="Schilthuizen M."/>
            <person name="Schranz E."/>
            <person name="Heidstra R."/>
            <person name="Miyata K."/>
            <person name="Fedorova E."/>
            <person name="Kohlen W."/>
            <person name="Bisseling T."/>
            <person name="Smit S."/>
            <person name="Geurts R."/>
        </authorList>
    </citation>
    <scope>NUCLEOTIDE SEQUENCE [LARGE SCALE GENOMIC DNA]</scope>
    <source>
        <strain evidence="2">cv. WU1-14</strain>
    </source>
</reference>
<dbReference type="EMBL" id="JXTB01000233">
    <property type="protein sequence ID" value="PON51418.1"/>
    <property type="molecule type" value="Genomic_DNA"/>
</dbReference>
<sequence>MAKKDQKLTKTNLGRSEGNHPCGLIGDVKKWGHVLAVRPRGSHRRLLARKILPETEILKTQISTTGALFQARLAEFCSSRSNEQGRATRRINGGDIQWCWSSTVSGSFSEFRGPHMRKRQIRGPFMQFLQL</sequence>
<dbReference type="AlphaFoldDB" id="A0A2P5BRJ2"/>
<evidence type="ECO:0000313" key="2">
    <source>
        <dbReference type="Proteomes" id="UP000237105"/>
    </source>
</evidence>
<protein>
    <submittedName>
        <fullName evidence="1">Uncharacterized protein</fullName>
    </submittedName>
</protein>
<organism evidence="1 2">
    <name type="scientific">Parasponia andersonii</name>
    <name type="common">Sponia andersonii</name>
    <dbReference type="NCBI Taxonomy" id="3476"/>
    <lineage>
        <taxon>Eukaryota</taxon>
        <taxon>Viridiplantae</taxon>
        <taxon>Streptophyta</taxon>
        <taxon>Embryophyta</taxon>
        <taxon>Tracheophyta</taxon>
        <taxon>Spermatophyta</taxon>
        <taxon>Magnoliopsida</taxon>
        <taxon>eudicotyledons</taxon>
        <taxon>Gunneridae</taxon>
        <taxon>Pentapetalae</taxon>
        <taxon>rosids</taxon>
        <taxon>fabids</taxon>
        <taxon>Rosales</taxon>
        <taxon>Cannabaceae</taxon>
        <taxon>Parasponia</taxon>
    </lineage>
</organism>